<reference evidence="21 23" key="2">
    <citation type="submission" date="2020-05" db="EMBL/GenBank/DDBJ databases">
        <authorList>
            <person name="Zhang R."/>
        </authorList>
    </citation>
    <scope>NUCLEOTIDE SEQUENCE [LARGE SCALE GENOMIC DNA]</scope>
    <source>
        <strain evidence="21 23">DSM 28986</strain>
    </source>
</reference>
<accession>A0A1V0N5E8</accession>
<keyword evidence="9 19" id="KW-0808">Transferase</keyword>
<organism evidence="20 22">
    <name type="scientific">Ferroplasma acidiphilum</name>
    <dbReference type="NCBI Taxonomy" id="74969"/>
    <lineage>
        <taxon>Archaea</taxon>
        <taxon>Methanobacteriati</taxon>
        <taxon>Thermoplasmatota</taxon>
        <taxon>Thermoplasmata</taxon>
        <taxon>Thermoplasmatales</taxon>
        <taxon>Ferroplasmaceae</taxon>
        <taxon>Ferroplasma</taxon>
    </lineage>
</organism>
<keyword evidence="13 19" id="KW-0472">Membrane</keyword>
<evidence type="ECO:0000313" key="21">
    <source>
        <dbReference type="EMBL" id="NOL59818.1"/>
    </source>
</evidence>
<dbReference type="GO" id="GO:0008818">
    <property type="term" value="F:cobalamin 5'-phosphate synthase activity"/>
    <property type="evidence" value="ECO:0007669"/>
    <property type="project" value="UniProtKB-UniRule"/>
</dbReference>
<dbReference type="AlphaFoldDB" id="A0A1V0N5E8"/>
<dbReference type="PANTHER" id="PTHR34148:SF1">
    <property type="entry name" value="ADENOSYLCOBINAMIDE-GDP RIBAZOLETRANSFERASE"/>
    <property type="match status" value="1"/>
</dbReference>
<dbReference type="Proteomes" id="UP000546917">
    <property type="component" value="Unassembled WGS sequence"/>
</dbReference>
<evidence type="ECO:0000256" key="18">
    <source>
        <dbReference type="ARBA" id="ARBA00049504"/>
    </source>
</evidence>
<comment type="similarity">
    <text evidence="4 19">Belongs to the CobS family.</text>
</comment>
<evidence type="ECO:0000313" key="20">
    <source>
        <dbReference type="EMBL" id="ARD85337.1"/>
    </source>
</evidence>
<evidence type="ECO:0000256" key="15">
    <source>
        <dbReference type="ARBA" id="ARBA00032605"/>
    </source>
</evidence>
<dbReference type="GeneID" id="31676972"/>
<evidence type="ECO:0000256" key="8">
    <source>
        <dbReference type="ARBA" id="ARBA00022573"/>
    </source>
</evidence>
<evidence type="ECO:0000256" key="2">
    <source>
        <dbReference type="ARBA" id="ARBA00004651"/>
    </source>
</evidence>
<evidence type="ECO:0000313" key="22">
    <source>
        <dbReference type="Proteomes" id="UP000192050"/>
    </source>
</evidence>
<dbReference type="EMBL" id="JABGBP010000098">
    <property type="protein sequence ID" value="NOL59818.1"/>
    <property type="molecule type" value="Genomic_DNA"/>
</dbReference>
<dbReference type="RefSeq" id="WP_009886585.1">
    <property type="nucleotide sequence ID" value="NZ_CP015363.1"/>
</dbReference>
<evidence type="ECO:0000256" key="9">
    <source>
        <dbReference type="ARBA" id="ARBA00022679"/>
    </source>
</evidence>
<dbReference type="GO" id="GO:0051073">
    <property type="term" value="F:adenosylcobinamide-GDP ribazoletransferase activity"/>
    <property type="evidence" value="ECO:0007669"/>
    <property type="project" value="UniProtKB-UniRule"/>
</dbReference>
<dbReference type="GeneID" id="16024710"/>
<sequence>MNKYVEGLISAISFFTIIPLGGNYKITGYTMYFFTFTGLIVGLIAGIPYLVLRPYNSLIASTVSVAIIILLYGFNHLDSIMDFGDSIMVRGKEEKQRVIKDRYTGSGGIGMLFIIYIPAIAFLTYFKPVTGFFIIIAGEMASKYATLFSMYRAKAFGEGLGKMFIDKVSANAIVLNVIPLLLAFAFNLYNIAIIAALIFLSYFMRSAMEKHYGGLNGDLAGSIGEISRLLFYAITFVFIALKLNLFLL</sequence>
<evidence type="ECO:0000256" key="11">
    <source>
        <dbReference type="ARBA" id="ARBA00022842"/>
    </source>
</evidence>
<dbReference type="EMBL" id="CP015363">
    <property type="protein sequence ID" value="ARD85337.1"/>
    <property type="molecule type" value="Genomic_DNA"/>
</dbReference>
<dbReference type="UniPathway" id="UPA00148">
    <property type="reaction ID" value="UER00238"/>
</dbReference>
<dbReference type="PANTHER" id="PTHR34148">
    <property type="entry name" value="ADENOSYLCOBINAMIDE-GDP RIBAZOLETRANSFERASE"/>
    <property type="match status" value="1"/>
</dbReference>
<feature type="transmembrane region" description="Helical" evidence="19">
    <location>
        <begin position="6"/>
        <end position="24"/>
    </location>
</feature>
<dbReference type="GO" id="GO:0005886">
    <property type="term" value="C:plasma membrane"/>
    <property type="evidence" value="ECO:0007669"/>
    <property type="project" value="UniProtKB-SubCell"/>
</dbReference>
<dbReference type="HAMAP" id="MF_00719">
    <property type="entry name" value="CobS"/>
    <property type="match status" value="1"/>
</dbReference>
<protein>
    <recommendedName>
        <fullName evidence="6 19">Adenosylcobinamide-GDP ribazoletransferase</fullName>
        <ecNumber evidence="5 19">2.7.8.26</ecNumber>
    </recommendedName>
    <alternativeName>
        <fullName evidence="16 19">Cobalamin synthase</fullName>
    </alternativeName>
    <alternativeName>
        <fullName evidence="15 19">Cobalamin-5'-phosphate synthase</fullName>
    </alternativeName>
</protein>
<keyword evidence="11 19" id="KW-0460">Magnesium</keyword>
<evidence type="ECO:0000256" key="7">
    <source>
        <dbReference type="ARBA" id="ARBA00022475"/>
    </source>
</evidence>
<dbReference type="KEGG" id="fai:FAD_1479"/>
<comment type="function">
    <text evidence="14 19">Joins adenosylcobinamide-GDP and alpha-ribazole to generate adenosylcobalamin (Ado-cobalamin). Also synthesizes adenosylcobalamin 5'-phosphate from adenosylcobinamide-GDP and alpha-ribazole 5'-phosphate.</text>
</comment>
<dbReference type="STRING" id="74969.FAD_1479"/>
<comment type="pathway">
    <text evidence="3 19">Cofactor biosynthesis; adenosylcobalamin biosynthesis; adenosylcobalamin from cob(II)yrinate a,c-diamide: step 7/7.</text>
</comment>
<evidence type="ECO:0000256" key="1">
    <source>
        <dbReference type="ARBA" id="ARBA00001946"/>
    </source>
</evidence>
<keyword evidence="22" id="KW-1185">Reference proteome</keyword>
<keyword evidence="12 19" id="KW-1133">Transmembrane helix</keyword>
<gene>
    <name evidence="19 21" type="primary">cobS</name>
    <name evidence="20" type="ORF">FAD_1479</name>
    <name evidence="21" type="ORF">HLB00_03085</name>
</gene>
<comment type="cofactor">
    <cofactor evidence="1 19">
        <name>Mg(2+)</name>
        <dbReference type="ChEBI" id="CHEBI:18420"/>
    </cofactor>
</comment>
<comment type="subcellular location">
    <subcellularLocation>
        <location evidence="2 19">Cell membrane</location>
        <topology evidence="2 19">Multi-pass membrane protein</topology>
    </subcellularLocation>
</comment>
<feature type="transmembrane region" description="Helical" evidence="19">
    <location>
        <begin position="172"/>
        <end position="203"/>
    </location>
</feature>
<feature type="transmembrane region" description="Helical" evidence="19">
    <location>
        <begin position="103"/>
        <end position="126"/>
    </location>
</feature>
<proteinExistence type="inferred from homology"/>
<evidence type="ECO:0000256" key="4">
    <source>
        <dbReference type="ARBA" id="ARBA00010561"/>
    </source>
</evidence>
<evidence type="ECO:0000256" key="3">
    <source>
        <dbReference type="ARBA" id="ARBA00004663"/>
    </source>
</evidence>
<dbReference type="Pfam" id="PF02654">
    <property type="entry name" value="CobS"/>
    <property type="match status" value="1"/>
</dbReference>
<keyword evidence="10 19" id="KW-0812">Transmembrane</keyword>
<dbReference type="GO" id="GO:0009236">
    <property type="term" value="P:cobalamin biosynthetic process"/>
    <property type="evidence" value="ECO:0007669"/>
    <property type="project" value="UniProtKB-UniRule"/>
</dbReference>
<comment type="catalytic activity">
    <reaction evidence="17 19">
        <text>alpha-ribazole + adenosylcob(III)inamide-GDP = adenosylcob(III)alamin + GMP + H(+)</text>
        <dbReference type="Rhea" id="RHEA:16049"/>
        <dbReference type="ChEBI" id="CHEBI:10329"/>
        <dbReference type="ChEBI" id="CHEBI:15378"/>
        <dbReference type="ChEBI" id="CHEBI:18408"/>
        <dbReference type="ChEBI" id="CHEBI:58115"/>
        <dbReference type="ChEBI" id="CHEBI:60487"/>
        <dbReference type="EC" id="2.7.8.26"/>
    </reaction>
</comment>
<evidence type="ECO:0000256" key="5">
    <source>
        <dbReference type="ARBA" id="ARBA00013200"/>
    </source>
</evidence>
<evidence type="ECO:0000256" key="10">
    <source>
        <dbReference type="ARBA" id="ARBA00022692"/>
    </source>
</evidence>
<feature type="transmembrane region" description="Helical" evidence="19">
    <location>
        <begin position="31"/>
        <end position="51"/>
    </location>
</feature>
<evidence type="ECO:0000256" key="16">
    <source>
        <dbReference type="ARBA" id="ARBA00032853"/>
    </source>
</evidence>
<evidence type="ECO:0000256" key="6">
    <source>
        <dbReference type="ARBA" id="ARBA00015850"/>
    </source>
</evidence>
<keyword evidence="8 19" id="KW-0169">Cobalamin biosynthesis</keyword>
<evidence type="ECO:0000256" key="14">
    <source>
        <dbReference type="ARBA" id="ARBA00025228"/>
    </source>
</evidence>
<feature type="transmembrane region" description="Helical" evidence="19">
    <location>
        <begin position="57"/>
        <end position="74"/>
    </location>
</feature>
<keyword evidence="7 19" id="KW-1003">Cell membrane</keyword>
<dbReference type="NCBIfam" id="TIGR00317">
    <property type="entry name" value="cobS"/>
    <property type="match status" value="1"/>
</dbReference>
<evidence type="ECO:0000256" key="19">
    <source>
        <dbReference type="HAMAP-Rule" id="MF_00719"/>
    </source>
</evidence>
<dbReference type="InterPro" id="IPR003805">
    <property type="entry name" value="CobS"/>
</dbReference>
<evidence type="ECO:0000313" key="23">
    <source>
        <dbReference type="Proteomes" id="UP000546917"/>
    </source>
</evidence>
<feature type="transmembrane region" description="Helical" evidence="19">
    <location>
        <begin position="132"/>
        <end position="151"/>
    </location>
</feature>
<dbReference type="EC" id="2.7.8.26" evidence="5 19"/>
<name>A0A1V0N5E8_9ARCH</name>
<evidence type="ECO:0000256" key="17">
    <source>
        <dbReference type="ARBA" id="ARBA00048623"/>
    </source>
</evidence>
<feature type="transmembrane region" description="Helical" evidence="19">
    <location>
        <begin position="229"/>
        <end position="247"/>
    </location>
</feature>
<evidence type="ECO:0000256" key="13">
    <source>
        <dbReference type="ARBA" id="ARBA00023136"/>
    </source>
</evidence>
<dbReference type="OrthoDB" id="11748at2157"/>
<dbReference type="Proteomes" id="UP000192050">
    <property type="component" value="Chromosome"/>
</dbReference>
<comment type="catalytic activity">
    <reaction evidence="18 19">
        <text>alpha-ribazole 5'-phosphate + adenosylcob(III)inamide-GDP = adenosylcob(III)alamin 5'-phosphate + GMP + H(+)</text>
        <dbReference type="Rhea" id="RHEA:23560"/>
        <dbReference type="ChEBI" id="CHEBI:15378"/>
        <dbReference type="ChEBI" id="CHEBI:57918"/>
        <dbReference type="ChEBI" id="CHEBI:58115"/>
        <dbReference type="ChEBI" id="CHEBI:60487"/>
        <dbReference type="ChEBI" id="CHEBI:60493"/>
        <dbReference type="EC" id="2.7.8.26"/>
    </reaction>
</comment>
<evidence type="ECO:0000256" key="12">
    <source>
        <dbReference type="ARBA" id="ARBA00022989"/>
    </source>
</evidence>
<reference evidence="20 22" key="1">
    <citation type="submission" date="2011-10" db="EMBL/GenBank/DDBJ databases">
        <title>Metabolic and evolutionary patterns in the extreme acidophile Ferroplasma acidiphilum.</title>
        <authorList>
            <person name="Golyshina O.V."/>
            <person name="Kozyavkin S.A."/>
            <person name="Tatusov R.L."/>
            <person name="Slesarev A.I."/>
            <person name="Golyshin P.N."/>
        </authorList>
    </citation>
    <scope>NUCLEOTIDE SEQUENCE [LARGE SCALE GENOMIC DNA]</scope>
    <source>
        <strain evidence="20">Berkeley</strain>
        <strain evidence="22">Y</strain>
    </source>
</reference>